<evidence type="ECO:0000313" key="1">
    <source>
        <dbReference type="EMBL" id="KGF87861.1"/>
    </source>
</evidence>
<protein>
    <submittedName>
        <fullName evidence="1">Uncharacterized protein</fullName>
    </submittedName>
</protein>
<comment type="caution">
    <text evidence="1">The sequence shown here is derived from an EMBL/GenBank/DDBJ whole genome shotgun (WGS) entry which is preliminary data.</text>
</comment>
<evidence type="ECO:0000313" key="2">
    <source>
        <dbReference type="Proteomes" id="UP000030598"/>
    </source>
</evidence>
<organism evidence="1 2">
    <name type="scientific">Prochlorococcus marinus str. GP2</name>
    <dbReference type="NCBI Taxonomy" id="59925"/>
    <lineage>
        <taxon>Bacteria</taxon>
        <taxon>Bacillati</taxon>
        <taxon>Cyanobacteriota</taxon>
        <taxon>Cyanophyceae</taxon>
        <taxon>Synechococcales</taxon>
        <taxon>Prochlorococcaceae</taxon>
        <taxon>Prochlorococcus</taxon>
    </lineage>
</organism>
<dbReference type="Proteomes" id="UP000030598">
    <property type="component" value="Unassembled WGS sequence"/>
</dbReference>
<dbReference type="STRING" id="59925.EU91_0895"/>
<name>A0A0A1ZH33_PROMR</name>
<accession>A0A0A1ZH33</accession>
<dbReference type="AlphaFoldDB" id="A0A0A1ZH33"/>
<dbReference type="EMBL" id="JNAH01000004">
    <property type="protein sequence ID" value="KGF87861.1"/>
    <property type="molecule type" value="Genomic_DNA"/>
</dbReference>
<reference evidence="2" key="1">
    <citation type="journal article" date="2014" name="Sci. Data">
        <title>Genomes of diverse isolates of the marine cyanobacterium Prochlorococcus.</title>
        <authorList>
            <person name="Biller S."/>
            <person name="Berube P."/>
            <person name="Thompson J."/>
            <person name="Kelly L."/>
            <person name="Roggensack S."/>
            <person name="Awad L."/>
            <person name="Roache-Johnson K."/>
            <person name="Ding H."/>
            <person name="Giovannoni S.J."/>
            <person name="Moore L.R."/>
            <person name="Chisholm S.W."/>
        </authorList>
    </citation>
    <scope>NUCLEOTIDE SEQUENCE [LARGE SCALE GENOMIC DNA]</scope>
    <source>
        <strain evidence="2">GP2</strain>
    </source>
</reference>
<sequence>MISELIPSASPIKKLIFLFLKFKSKEHNSNELNCFPSSLRQIIILLLDLRLFTLKVFDSLMISSGILFLY</sequence>
<gene>
    <name evidence="1" type="ORF">EU91_0895</name>
</gene>
<proteinExistence type="predicted"/>